<dbReference type="GO" id="GO:0008080">
    <property type="term" value="F:N-acetyltransferase activity"/>
    <property type="evidence" value="ECO:0007669"/>
    <property type="project" value="InterPro"/>
</dbReference>
<keyword evidence="2" id="KW-0808">Transferase</keyword>
<dbReference type="GO" id="GO:1905502">
    <property type="term" value="F:acetyl-CoA binding"/>
    <property type="evidence" value="ECO:0007669"/>
    <property type="project" value="TreeGrafter"/>
</dbReference>
<dbReference type="AlphaFoldDB" id="A0A366JUR6"/>
<dbReference type="RefSeq" id="WP_113883223.1">
    <property type="nucleotide sequence ID" value="NZ_QNSF01000006.1"/>
</dbReference>
<gene>
    <name evidence="2" type="ORF">DFO70_10641</name>
</gene>
<name>A0A366JUR6_CYTFI</name>
<reference evidence="2 3" key="1">
    <citation type="submission" date="2018-06" db="EMBL/GenBank/DDBJ databases">
        <title>Freshwater and sediment microbial communities from various areas in North America, analyzing microbe dynamics in response to fracking.</title>
        <authorList>
            <person name="Lamendella R."/>
        </authorList>
    </citation>
    <scope>NUCLEOTIDE SEQUENCE [LARGE SCALE GENOMIC DNA]</scope>
    <source>
        <strain evidence="2 3">14_TX</strain>
    </source>
</reference>
<organism evidence="2 3">
    <name type="scientific">Cytobacillus firmus</name>
    <name type="common">Bacillus firmus</name>
    <dbReference type="NCBI Taxonomy" id="1399"/>
    <lineage>
        <taxon>Bacteria</taxon>
        <taxon>Bacillati</taxon>
        <taxon>Bacillota</taxon>
        <taxon>Bacilli</taxon>
        <taxon>Bacillales</taxon>
        <taxon>Bacillaceae</taxon>
        <taxon>Cytobacillus</taxon>
    </lineage>
</organism>
<evidence type="ECO:0000313" key="3">
    <source>
        <dbReference type="Proteomes" id="UP000252731"/>
    </source>
</evidence>
<dbReference type="Proteomes" id="UP000252731">
    <property type="component" value="Unassembled WGS sequence"/>
</dbReference>
<dbReference type="PANTHER" id="PTHR13538:SF4">
    <property type="entry name" value="N-ALPHA-ACETYLTRANSFERASE 80"/>
    <property type="match status" value="1"/>
</dbReference>
<proteinExistence type="predicted"/>
<protein>
    <submittedName>
        <fullName evidence="2">Acetyltransferase (GNAT) family protein</fullName>
    </submittedName>
</protein>
<dbReference type="CDD" id="cd04301">
    <property type="entry name" value="NAT_SF"/>
    <property type="match status" value="1"/>
</dbReference>
<dbReference type="InterPro" id="IPR016181">
    <property type="entry name" value="Acyl_CoA_acyltransferase"/>
</dbReference>
<evidence type="ECO:0000313" key="2">
    <source>
        <dbReference type="EMBL" id="RBP92912.1"/>
    </source>
</evidence>
<dbReference type="InterPro" id="IPR039840">
    <property type="entry name" value="NAA80"/>
</dbReference>
<feature type="domain" description="N-acetyltransferase" evidence="1">
    <location>
        <begin position="1"/>
        <end position="152"/>
    </location>
</feature>
<evidence type="ECO:0000259" key="1">
    <source>
        <dbReference type="PROSITE" id="PS51186"/>
    </source>
</evidence>
<dbReference type="GO" id="GO:0005737">
    <property type="term" value="C:cytoplasm"/>
    <property type="evidence" value="ECO:0007669"/>
    <property type="project" value="TreeGrafter"/>
</dbReference>
<dbReference type="PROSITE" id="PS51186">
    <property type="entry name" value="GNAT"/>
    <property type="match status" value="1"/>
</dbReference>
<sequence>MNIIAVHEHLHLFNSAVQFFWEQWGNEQNFRFYQDCMIHSGKSGDGIPRFYVGIENEEIIGTYALIRNDLNSRQDLHPWLACLYVDPNSRGKKIGARLLDHAIEEAAKLGFKKLHLQTDLQGYYEKYGWTHSGEVYGASGDSIKLYEQDTVASSSRERQKLNAQEYPERLVE</sequence>
<dbReference type="OrthoDB" id="9789053at2"/>
<dbReference type="EMBL" id="QNSF01000006">
    <property type="protein sequence ID" value="RBP92912.1"/>
    <property type="molecule type" value="Genomic_DNA"/>
</dbReference>
<dbReference type="SUPFAM" id="SSF55729">
    <property type="entry name" value="Acyl-CoA N-acyltransferases (Nat)"/>
    <property type="match status" value="1"/>
</dbReference>
<dbReference type="InterPro" id="IPR000182">
    <property type="entry name" value="GNAT_dom"/>
</dbReference>
<accession>A0A366JUR6</accession>
<dbReference type="Pfam" id="PF00583">
    <property type="entry name" value="Acetyltransf_1"/>
    <property type="match status" value="1"/>
</dbReference>
<comment type="caution">
    <text evidence="2">The sequence shown here is derived from an EMBL/GenBank/DDBJ whole genome shotgun (WGS) entry which is preliminary data.</text>
</comment>
<keyword evidence="3" id="KW-1185">Reference proteome</keyword>
<dbReference type="Gene3D" id="3.40.630.30">
    <property type="match status" value="1"/>
</dbReference>
<dbReference type="PANTHER" id="PTHR13538">
    <property type="entry name" value="N-ACETYLTRANSFERASE 6"/>
    <property type="match status" value="1"/>
</dbReference>